<gene>
    <name evidence="1" type="ORF">UFOVP235_39</name>
</gene>
<accession>A0A6J7WQN6</accession>
<proteinExistence type="predicted"/>
<organism evidence="1">
    <name type="scientific">uncultured Caudovirales phage</name>
    <dbReference type="NCBI Taxonomy" id="2100421"/>
    <lineage>
        <taxon>Viruses</taxon>
        <taxon>Duplodnaviria</taxon>
        <taxon>Heunggongvirae</taxon>
        <taxon>Uroviricota</taxon>
        <taxon>Caudoviricetes</taxon>
        <taxon>Peduoviridae</taxon>
        <taxon>Maltschvirus</taxon>
        <taxon>Maltschvirus maltsch</taxon>
    </lineage>
</organism>
<evidence type="ECO:0000313" key="1">
    <source>
        <dbReference type="EMBL" id="CAB5220329.1"/>
    </source>
</evidence>
<reference evidence="1" key="1">
    <citation type="submission" date="2020-05" db="EMBL/GenBank/DDBJ databases">
        <authorList>
            <person name="Chiriac C."/>
            <person name="Salcher M."/>
            <person name="Ghai R."/>
            <person name="Kavagutti S V."/>
        </authorList>
    </citation>
    <scope>NUCLEOTIDE SEQUENCE</scope>
</reference>
<name>A0A6J7WQN6_9CAUD</name>
<protein>
    <submittedName>
        <fullName evidence="1">Uncharacterized protein</fullName>
    </submittedName>
</protein>
<dbReference type="EMBL" id="LR798282">
    <property type="protein sequence ID" value="CAB5220329.1"/>
    <property type="molecule type" value="Genomic_DNA"/>
</dbReference>
<sequence length="159" mass="17081">MSFSFRNLSLANVDVKSGGERLQPGRYTARITEAELRETKSGGNAVRVTFTDVDGGGSVSDFINVNVPKSADATRIGLERLKALLVHGGHKTPDNPGDIKSLKGLTVGIRVVDEEYTDKDGNKRSGSKIKSYLAVEKSDFVSATPAATKEADHDDDIPF</sequence>